<dbReference type="PROSITE" id="PS01173">
    <property type="entry name" value="LIPASE_GDXG_HIS"/>
    <property type="match status" value="1"/>
</dbReference>
<sequence length="511" mass="55957">MDTLITIVFTLPAVVKATLLHSLWLSSTSSKWDLKTALVIAFLRSSFDSPVKKSITDLQKAWGKDHPVKGPLWRSDATIKAPPEDDVRQKLLKTVEELSVTGKETYKIPESVDITAEWHGLRSGVKSDTPEPKELSNEAKYQKLLAETTSDAVVLYFHGGAFFIMDPSSHRGITAKLAPQIGGRVFSVRYRLAPQNPFPAALLDAVTAYLTLLHPPPGSLHKPVSASKIILAGDSAGGNLVLALTQVLLQWQRTARTGTTDADAVPVVRFHGENVAVPMPAGISPFSPWTDLTRSLPSLVENTRYDYLPAPDELSRPKADSKSSGKKSGTKLLKERHPFPQDEVWPADPLRTDLYSDGSALMHPLVSPLAMRSDGWADAPPTLFIVGQEIMNDEMGLQANKMAKAGVKVRWEQWEAMPHVFGLILGELHPTTIGRAVFERWGIWARQAPAEGHAETDALTGVVEVAAKTFKVRELPRGFDDVTSVSDEQALELMRAAKERLCAAEPAPREA</sequence>
<protein>
    <submittedName>
        <fullName evidence="6">Lipase/esterase</fullName>
    </submittedName>
</protein>
<evidence type="ECO:0000256" key="2">
    <source>
        <dbReference type="ARBA" id="ARBA00022801"/>
    </source>
</evidence>
<reference evidence="6 7" key="1">
    <citation type="submission" date="2024-04" db="EMBL/GenBank/DDBJ databases">
        <title>Phyllosticta paracitricarpa is synonymous to the EU quarantine fungus P. citricarpa based on phylogenomic analyses.</title>
        <authorList>
            <consortium name="Lawrence Berkeley National Laboratory"/>
            <person name="Van Ingen-Buijs V.A."/>
            <person name="Van Westerhoven A.C."/>
            <person name="Haridas S."/>
            <person name="Skiadas P."/>
            <person name="Martin F."/>
            <person name="Groenewald J.Z."/>
            <person name="Crous P.W."/>
            <person name="Seidl M.F."/>
        </authorList>
    </citation>
    <scope>NUCLEOTIDE SEQUENCE [LARGE SCALE GENOMIC DNA]</scope>
    <source>
        <strain evidence="6 7">CBS 123374</strain>
    </source>
</reference>
<dbReference type="PROSITE" id="PS01174">
    <property type="entry name" value="LIPASE_GDXG_SER"/>
    <property type="match status" value="1"/>
</dbReference>
<dbReference type="PANTHER" id="PTHR48081">
    <property type="entry name" value="AB HYDROLASE SUPERFAMILY PROTEIN C4A8.06C"/>
    <property type="match status" value="1"/>
</dbReference>
<evidence type="ECO:0000256" key="1">
    <source>
        <dbReference type="ARBA" id="ARBA00010515"/>
    </source>
</evidence>
<dbReference type="InterPro" id="IPR033140">
    <property type="entry name" value="Lipase_GDXG_put_SER_AS"/>
</dbReference>
<feature type="active site" evidence="3">
    <location>
        <position position="235"/>
    </location>
</feature>
<accession>A0ABR1YTE6</accession>
<evidence type="ECO:0000313" key="6">
    <source>
        <dbReference type="EMBL" id="KAK8238124.1"/>
    </source>
</evidence>
<feature type="domain" description="Alpha/beta hydrolase fold-3" evidence="5">
    <location>
        <begin position="343"/>
        <end position="421"/>
    </location>
</feature>
<evidence type="ECO:0000313" key="7">
    <source>
        <dbReference type="Proteomes" id="UP001492380"/>
    </source>
</evidence>
<dbReference type="PANTHER" id="PTHR48081:SF25">
    <property type="entry name" value="PUTATIVE (AFU_ORTHOLOGUE AFUA_3G11560)-RELATED"/>
    <property type="match status" value="1"/>
</dbReference>
<feature type="compositionally biased region" description="Basic and acidic residues" evidence="4">
    <location>
        <begin position="313"/>
        <end position="323"/>
    </location>
</feature>
<comment type="caution">
    <text evidence="6">The sequence shown here is derived from an EMBL/GenBank/DDBJ whole genome shotgun (WGS) entry which is preliminary data.</text>
</comment>
<dbReference type="EMBL" id="JBBWRZ010000004">
    <property type="protein sequence ID" value="KAK8238124.1"/>
    <property type="molecule type" value="Genomic_DNA"/>
</dbReference>
<keyword evidence="2" id="KW-0378">Hydrolase</keyword>
<evidence type="ECO:0000256" key="3">
    <source>
        <dbReference type="PROSITE-ProRule" id="PRU10038"/>
    </source>
</evidence>
<dbReference type="Proteomes" id="UP001492380">
    <property type="component" value="Unassembled WGS sequence"/>
</dbReference>
<dbReference type="SUPFAM" id="SSF53474">
    <property type="entry name" value="alpha/beta-Hydrolases"/>
    <property type="match status" value="1"/>
</dbReference>
<comment type="similarity">
    <text evidence="1">Belongs to the 'GDXG' lipolytic enzyme family.</text>
</comment>
<dbReference type="InterPro" id="IPR029058">
    <property type="entry name" value="AB_hydrolase_fold"/>
</dbReference>
<keyword evidence="7" id="KW-1185">Reference proteome</keyword>
<feature type="region of interest" description="Disordered" evidence="4">
    <location>
        <begin position="310"/>
        <end position="338"/>
    </location>
</feature>
<gene>
    <name evidence="6" type="ORF">HDK90DRAFT_502658</name>
</gene>
<organism evidence="6 7">
    <name type="scientific">Phyllosticta capitalensis</name>
    <dbReference type="NCBI Taxonomy" id="121624"/>
    <lineage>
        <taxon>Eukaryota</taxon>
        <taxon>Fungi</taxon>
        <taxon>Dikarya</taxon>
        <taxon>Ascomycota</taxon>
        <taxon>Pezizomycotina</taxon>
        <taxon>Dothideomycetes</taxon>
        <taxon>Dothideomycetes incertae sedis</taxon>
        <taxon>Botryosphaeriales</taxon>
        <taxon>Phyllostictaceae</taxon>
        <taxon>Phyllosticta</taxon>
    </lineage>
</organism>
<proteinExistence type="inferred from homology"/>
<evidence type="ECO:0000256" key="4">
    <source>
        <dbReference type="SAM" id="MobiDB-lite"/>
    </source>
</evidence>
<dbReference type="Pfam" id="PF07859">
    <property type="entry name" value="Abhydrolase_3"/>
    <property type="match status" value="2"/>
</dbReference>
<feature type="domain" description="Alpha/beta hydrolase fold-3" evidence="5">
    <location>
        <begin position="154"/>
        <end position="299"/>
    </location>
</feature>
<name>A0ABR1YTE6_9PEZI</name>
<dbReference type="Gene3D" id="3.40.50.1820">
    <property type="entry name" value="alpha/beta hydrolase"/>
    <property type="match status" value="1"/>
</dbReference>
<dbReference type="InterPro" id="IPR002168">
    <property type="entry name" value="Lipase_GDXG_HIS_AS"/>
</dbReference>
<evidence type="ECO:0000259" key="5">
    <source>
        <dbReference type="Pfam" id="PF07859"/>
    </source>
</evidence>
<dbReference type="InterPro" id="IPR050300">
    <property type="entry name" value="GDXG_lipolytic_enzyme"/>
</dbReference>
<dbReference type="InterPro" id="IPR013094">
    <property type="entry name" value="AB_hydrolase_3"/>
</dbReference>